<comment type="function">
    <text evidence="6">Hydrolysis of 6-phosphogluconolactone to 6-phosphogluconate.</text>
</comment>
<dbReference type="STRING" id="1314785.A0A165E784"/>
<evidence type="ECO:0000256" key="3">
    <source>
        <dbReference type="ARBA" id="ARBA00010662"/>
    </source>
</evidence>
<name>A0A165E784_9APHY</name>
<accession>A0A165E784</accession>
<dbReference type="Gene3D" id="3.40.50.1360">
    <property type="match status" value="1"/>
</dbReference>
<evidence type="ECO:0000259" key="7">
    <source>
        <dbReference type="Pfam" id="PF01182"/>
    </source>
</evidence>
<proteinExistence type="inferred from homology"/>
<dbReference type="AlphaFoldDB" id="A0A165E784"/>
<reference evidence="8 9" key="1">
    <citation type="journal article" date="2016" name="Mol. Biol. Evol.">
        <title>Comparative Genomics of Early-Diverging Mushroom-Forming Fungi Provides Insights into the Origins of Lignocellulose Decay Capabilities.</title>
        <authorList>
            <person name="Nagy L.G."/>
            <person name="Riley R."/>
            <person name="Tritt A."/>
            <person name="Adam C."/>
            <person name="Daum C."/>
            <person name="Floudas D."/>
            <person name="Sun H."/>
            <person name="Yadav J.S."/>
            <person name="Pangilinan J."/>
            <person name="Larsson K.H."/>
            <person name="Matsuura K."/>
            <person name="Barry K."/>
            <person name="Labutti K."/>
            <person name="Kuo R."/>
            <person name="Ohm R.A."/>
            <person name="Bhattacharya S.S."/>
            <person name="Shirouzu T."/>
            <person name="Yoshinaga Y."/>
            <person name="Martin F.M."/>
            <person name="Grigoriev I.V."/>
            <person name="Hibbett D.S."/>
        </authorList>
    </citation>
    <scope>NUCLEOTIDE SEQUENCE [LARGE SCALE GENOMIC DNA]</scope>
    <source>
        <strain evidence="8 9">93-53</strain>
    </source>
</reference>
<dbReference type="PANTHER" id="PTHR11054:SF0">
    <property type="entry name" value="6-PHOSPHOGLUCONOLACTONASE"/>
    <property type="match status" value="1"/>
</dbReference>
<comment type="similarity">
    <text evidence="3 6">Belongs to the glucosamine/galactosamine-6-phosphate isomerase family. 6-phosphogluconolactonase subfamily.</text>
</comment>
<gene>
    <name evidence="8" type="ORF">LAESUDRAFT_812951</name>
</gene>
<dbReference type="InterPro" id="IPR005900">
    <property type="entry name" value="6-phosphogluconolactonase_DevB"/>
</dbReference>
<feature type="domain" description="Glucosamine/galactosamine-6-phosphate isomerase" evidence="7">
    <location>
        <begin position="15"/>
        <end position="238"/>
    </location>
</feature>
<sequence length="257" mass="28315">MPTSPSPPILYSFSTSKELSDAVAHFIVKAQKESIEKKGRFTVAISGGSLPKQLNALIGKPGLKWDKWQVFYADERVVPLDHPDSNHKLCMDELFSKVPIPLDNIHTIDPSLADDIEELSDAYEQELIHEFAQKDSARFPIFDLILLGVGPDGHTASLFPGHPLLTEEGSWVAYIEDSPKPPPKRITLTYPVINHAARVAFVASGAGKADILKTVLDKPEEGLPASRVRPAAPGHLYWFLDDAAASKVEYPKTPYKL</sequence>
<dbReference type="RefSeq" id="XP_040764114.1">
    <property type="nucleotide sequence ID" value="XM_040914449.1"/>
</dbReference>
<comment type="pathway">
    <text evidence="2 6">Carbohydrate degradation; pentose phosphate pathway; D-ribulose 5-phosphate from D-glucose 6-phosphate (oxidative stage): step 2/3.</text>
</comment>
<dbReference type="InParanoid" id="A0A165E784"/>
<dbReference type="FunFam" id="3.40.50.1360:FF:000005">
    <property type="entry name" value="6-phosphogluconolactonase"/>
    <property type="match status" value="1"/>
</dbReference>
<organism evidence="8 9">
    <name type="scientific">Laetiporus sulphureus 93-53</name>
    <dbReference type="NCBI Taxonomy" id="1314785"/>
    <lineage>
        <taxon>Eukaryota</taxon>
        <taxon>Fungi</taxon>
        <taxon>Dikarya</taxon>
        <taxon>Basidiomycota</taxon>
        <taxon>Agaricomycotina</taxon>
        <taxon>Agaricomycetes</taxon>
        <taxon>Polyporales</taxon>
        <taxon>Laetiporus</taxon>
    </lineage>
</organism>
<dbReference type="GO" id="GO:0005975">
    <property type="term" value="P:carbohydrate metabolic process"/>
    <property type="evidence" value="ECO:0007669"/>
    <property type="project" value="UniProtKB-UniRule"/>
</dbReference>
<dbReference type="SUPFAM" id="SSF100950">
    <property type="entry name" value="NagB/RpiA/CoA transferase-like"/>
    <property type="match status" value="1"/>
</dbReference>
<keyword evidence="9" id="KW-1185">Reference proteome</keyword>
<evidence type="ECO:0000313" key="9">
    <source>
        <dbReference type="Proteomes" id="UP000076871"/>
    </source>
</evidence>
<dbReference type="GO" id="GO:0017057">
    <property type="term" value="F:6-phosphogluconolactonase activity"/>
    <property type="evidence" value="ECO:0007669"/>
    <property type="project" value="UniProtKB-UniRule"/>
</dbReference>
<dbReference type="EMBL" id="KV427625">
    <property type="protein sequence ID" value="KZT06374.1"/>
    <property type="molecule type" value="Genomic_DNA"/>
</dbReference>
<dbReference type="InterPro" id="IPR006148">
    <property type="entry name" value="Glc/Gal-6P_isomerase"/>
</dbReference>
<keyword evidence="5 6" id="KW-0378">Hydrolase</keyword>
<dbReference type="GO" id="GO:0006098">
    <property type="term" value="P:pentose-phosphate shunt"/>
    <property type="evidence" value="ECO:0007669"/>
    <property type="project" value="UniProtKB-UniPathway"/>
</dbReference>
<dbReference type="EC" id="3.1.1.31" evidence="4 6"/>
<dbReference type="FunCoup" id="A0A165E784">
    <property type="interactions" value="451"/>
</dbReference>
<dbReference type="Proteomes" id="UP000076871">
    <property type="component" value="Unassembled WGS sequence"/>
</dbReference>
<dbReference type="OrthoDB" id="432544at2759"/>
<protein>
    <recommendedName>
        <fullName evidence="4 6">6-phosphogluconolactonase</fullName>
        <shortName evidence="6">6PGL</shortName>
        <ecNumber evidence="4 6">3.1.1.31</ecNumber>
    </recommendedName>
</protein>
<dbReference type="CDD" id="cd01400">
    <property type="entry name" value="6PGL"/>
    <property type="match status" value="1"/>
</dbReference>
<evidence type="ECO:0000256" key="4">
    <source>
        <dbReference type="ARBA" id="ARBA00013198"/>
    </source>
</evidence>
<dbReference type="Pfam" id="PF01182">
    <property type="entry name" value="Glucosamine_iso"/>
    <property type="match status" value="1"/>
</dbReference>
<dbReference type="InterPro" id="IPR037171">
    <property type="entry name" value="NagB/RpiA_transferase-like"/>
</dbReference>
<evidence type="ECO:0000256" key="1">
    <source>
        <dbReference type="ARBA" id="ARBA00000832"/>
    </source>
</evidence>
<dbReference type="GeneID" id="63831476"/>
<comment type="catalytic activity">
    <reaction evidence="1 6">
        <text>6-phospho-D-glucono-1,5-lactone + H2O = 6-phospho-D-gluconate + H(+)</text>
        <dbReference type="Rhea" id="RHEA:12556"/>
        <dbReference type="ChEBI" id="CHEBI:15377"/>
        <dbReference type="ChEBI" id="CHEBI:15378"/>
        <dbReference type="ChEBI" id="CHEBI:57955"/>
        <dbReference type="ChEBI" id="CHEBI:58759"/>
        <dbReference type="EC" id="3.1.1.31"/>
    </reaction>
</comment>
<dbReference type="UniPathway" id="UPA00115">
    <property type="reaction ID" value="UER00409"/>
</dbReference>
<evidence type="ECO:0000313" key="8">
    <source>
        <dbReference type="EMBL" id="KZT06374.1"/>
    </source>
</evidence>
<evidence type="ECO:0000256" key="2">
    <source>
        <dbReference type="ARBA" id="ARBA00004961"/>
    </source>
</evidence>
<evidence type="ECO:0000256" key="5">
    <source>
        <dbReference type="ARBA" id="ARBA00022801"/>
    </source>
</evidence>
<dbReference type="InterPro" id="IPR039104">
    <property type="entry name" value="6PGL"/>
</dbReference>
<evidence type="ECO:0000256" key="6">
    <source>
        <dbReference type="RuleBase" id="RU365095"/>
    </source>
</evidence>
<dbReference type="PANTHER" id="PTHR11054">
    <property type="entry name" value="6-PHOSPHOGLUCONOLACTONASE"/>
    <property type="match status" value="1"/>
</dbReference>
<dbReference type="NCBIfam" id="TIGR01198">
    <property type="entry name" value="pgl"/>
    <property type="match status" value="1"/>
</dbReference>